<dbReference type="AlphaFoldDB" id="F5YBU6"/>
<organism evidence="2 3">
    <name type="scientific">Leadbettera azotonutricia (strain ATCC BAA-888 / DSM 13862 / ZAS-9)</name>
    <name type="common">Treponema azotonutricium</name>
    <dbReference type="NCBI Taxonomy" id="545695"/>
    <lineage>
        <taxon>Bacteria</taxon>
        <taxon>Pseudomonadati</taxon>
        <taxon>Spirochaetota</taxon>
        <taxon>Spirochaetia</taxon>
        <taxon>Spirochaetales</taxon>
        <taxon>Breznakiellaceae</taxon>
        <taxon>Leadbettera</taxon>
    </lineage>
</organism>
<reference evidence="2 3" key="2">
    <citation type="journal article" date="2011" name="ISME J.">
        <title>RNA-seq reveals cooperative metabolic interactions between two termite-gut spirochete species in co-culture.</title>
        <authorList>
            <person name="Rosenthal A.Z."/>
            <person name="Matson E.G."/>
            <person name="Eldar A."/>
            <person name="Leadbetter J.R."/>
        </authorList>
    </citation>
    <scope>NUCLEOTIDE SEQUENCE [LARGE SCALE GENOMIC DNA]</scope>
    <source>
        <strain evidence="3">ATCC BAA-888 / DSM 13862 / ZAS-9</strain>
    </source>
</reference>
<evidence type="ECO:0000313" key="3">
    <source>
        <dbReference type="Proteomes" id="UP000009222"/>
    </source>
</evidence>
<dbReference type="EMBL" id="CP001841">
    <property type="protein sequence ID" value="AEF81765.1"/>
    <property type="molecule type" value="Genomic_DNA"/>
</dbReference>
<dbReference type="KEGG" id="taz:TREAZ_2920"/>
<evidence type="ECO:0000256" key="1">
    <source>
        <dbReference type="SAM" id="SignalP"/>
    </source>
</evidence>
<keyword evidence="1" id="KW-0732">Signal</keyword>
<reference evidence="3" key="1">
    <citation type="submission" date="2009-12" db="EMBL/GenBank/DDBJ databases">
        <title>Complete sequence of Treponema azotonutricium strain ZAS-9.</title>
        <authorList>
            <person name="Tetu S.G."/>
            <person name="Matson E."/>
            <person name="Ren Q."/>
            <person name="Seshadri R."/>
            <person name="Elbourne L."/>
            <person name="Hassan K.A."/>
            <person name="Durkin A."/>
            <person name="Radune D."/>
            <person name="Mohamoud Y."/>
            <person name="Shay R."/>
            <person name="Jin S."/>
            <person name="Zhang X."/>
            <person name="Lucey K."/>
            <person name="Ballor N.R."/>
            <person name="Ottesen E."/>
            <person name="Rosenthal R."/>
            <person name="Allen A."/>
            <person name="Leadbetter J.R."/>
            <person name="Paulsen I.T."/>
        </authorList>
    </citation>
    <scope>NUCLEOTIDE SEQUENCE [LARGE SCALE GENOMIC DNA]</scope>
    <source>
        <strain evidence="3">ATCC BAA-888 / DSM 13862 / ZAS-9</strain>
    </source>
</reference>
<protein>
    <submittedName>
        <fullName evidence="2">Putative lipoprotein</fullName>
    </submittedName>
</protein>
<gene>
    <name evidence="2" type="ordered locus">TREAZ_2920</name>
</gene>
<accession>F5YBU6</accession>
<dbReference type="Proteomes" id="UP000009222">
    <property type="component" value="Chromosome"/>
</dbReference>
<dbReference type="RefSeq" id="WP_015712624.1">
    <property type="nucleotide sequence ID" value="NC_015577.1"/>
</dbReference>
<feature type="signal peptide" evidence="1">
    <location>
        <begin position="1"/>
        <end position="20"/>
    </location>
</feature>
<dbReference type="HOGENOM" id="CLU_852433_0_0_12"/>
<evidence type="ECO:0000313" key="2">
    <source>
        <dbReference type="EMBL" id="AEF81765.1"/>
    </source>
</evidence>
<dbReference type="PROSITE" id="PS51257">
    <property type="entry name" value="PROKAR_LIPOPROTEIN"/>
    <property type="match status" value="1"/>
</dbReference>
<feature type="chain" id="PRO_5003329820" evidence="1">
    <location>
        <begin position="21"/>
        <end position="326"/>
    </location>
</feature>
<keyword evidence="2" id="KW-0449">Lipoprotein</keyword>
<keyword evidence="3" id="KW-1185">Reference proteome</keyword>
<sequence>MKKFFALSVLFAVLACGAFAQVNFGGSLYTGIELNVPNTGDESVGMRHREEGNTKLDLTGTVVTDNYGAKLDTTFVYPSPDNPRLNGIYGWANFLDNQLRLSLGKISDAVWVTSLDNEYKLDDVNGLRLEYKTPLTGLSVGVAFDAGDYKVEKFLKQTILGASYVTAYFNTVIAYDMGSNGTTIFGFNFTGIDELSTAGIELQASNMALWDTLGLLRVDEEAAYRVTRAFTASLHLGQEFSGVKNTDADLTFIPGLSYKIIPQLTASLDVKIESPDYFKTTNLEITPCLEYSLSGPALLYLQYTLALPEFKNPSHILGLGLEIKAF</sequence>
<name>F5YBU6_LEAAZ</name>
<proteinExistence type="predicted"/>
<dbReference type="InParanoid" id="F5YBU6"/>